<comment type="function">
    <text evidence="1">Multidrug efflux pump.</text>
</comment>
<evidence type="ECO:0000256" key="3">
    <source>
        <dbReference type="ARBA" id="ARBA00020268"/>
    </source>
</evidence>
<evidence type="ECO:0000256" key="2">
    <source>
        <dbReference type="ARBA" id="ARBA00010199"/>
    </source>
</evidence>
<dbReference type="GO" id="GO:0015297">
    <property type="term" value="F:antiporter activity"/>
    <property type="evidence" value="ECO:0007669"/>
    <property type="project" value="InterPro"/>
</dbReference>
<dbReference type="InterPro" id="IPR050222">
    <property type="entry name" value="MATE_MdtK"/>
</dbReference>
<comment type="caution">
    <text evidence="7">The sequence shown here is derived from an EMBL/GenBank/DDBJ whole genome shotgun (WGS) entry which is preliminary data.</text>
</comment>
<gene>
    <name evidence="7" type="ORF">DHW61_00050</name>
</gene>
<proteinExistence type="inferred from homology"/>
<dbReference type="Proteomes" id="UP000262969">
    <property type="component" value="Unassembled WGS sequence"/>
</dbReference>
<name>A0A3D2X103_9FIRM</name>
<dbReference type="Pfam" id="PF01554">
    <property type="entry name" value="MatE"/>
    <property type="match status" value="1"/>
</dbReference>
<reference evidence="7 8" key="1">
    <citation type="journal article" date="2018" name="Nat. Biotechnol.">
        <title>A standardized bacterial taxonomy based on genome phylogeny substantially revises the tree of life.</title>
        <authorList>
            <person name="Parks D.H."/>
            <person name="Chuvochina M."/>
            <person name="Waite D.W."/>
            <person name="Rinke C."/>
            <person name="Skarshewski A."/>
            <person name="Chaumeil P.A."/>
            <person name="Hugenholtz P."/>
        </authorList>
    </citation>
    <scope>NUCLEOTIDE SEQUENCE [LARGE SCALE GENOMIC DNA]</scope>
    <source>
        <strain evidence="7">UBA11728</strain>
    </source>
</reference>
<protein>
    <recommendedName>
        <fullName evidence="3">Probable multidrug resistance protein NorM</fullName>
    </recommendedName>
    <alternativeName>
        <fullName evidence="5">Multidrug-efflux transporter</fullName>
    </alternativeName>
</protein>
<dbReference type="GO" id="GO:0005886">
    <property type="term" value="C:plasma membrane"/>
    <property type="evidence" value="ECO:0007669"/>
    <property type="project" value="TreeGrafter"/>
</dbReference>
<evidence type="ECO:0000256" key="5">
    <source>
        <dbReference type="ARBA" id="ARBA00031636"/>
    </source>
</evidence>
<feature type="non-terminal residue" evidence="7">
    <location>
        <position position="1"/>
    </location>
</feature>
<evidence type="ECO:0000313" key="8">
    <source>
        <dbReference type="Proteomes" id="UP000262969"/>
    </source>
</evidence>
<evidence type="ECO:0000256" key="4">
    <source>
        <dbReference type="ARBA" id="ARBA00022448"/>
    </source>
</evidence>
<dbReference type="EMBL" id="DPVV01000002">
    <property type="protein sequence ID" value="HCL00812.1"/>
    <property type="molecule type" value="Genomic_DNA"/>
</dbReference>
<keyword evidence="6" id="KW-0472">Membrane</keyword>
<sequence>GKIAVPSIIQQSIVSIGIVLVQALVNRYGADVMAGYAAATKIDSVAIMPMVNIGSAMSTFTAQNIGAKKPERVAKGLRGALSMVWIFGLFIAGILYLYGEQFIGFFVANDASKTVLEVGIEYLRVVSVFYVIMGTMNNFNGVLRGAGDMKFFMIATLCNLTFRVLLAYGLAALSGIGYHAIWWSIPAGWAVALIVACARYASGRWKIIRTV</sequence>
<comment type="similarity">
    <text evidence="2">Belongs to the multi antimicrobial extrusion (MATE) (TC 2.A.66.1) family.</text>
</comment>
<feature type="transmembrane region" description="Helical" evidence="6">
    <location>
        <begin position="79"/>
        <end position="99"/>
    </location>
</feature>
<evidence type="ECO:0000313" key="7">
    <source>
        <dbReference type="EMBL" id="HCL00812.1"/>
    </source>
</evidence>
<dbReference type="AlphaFoldDB" id="A0A3D2X103"/>
<keyword evidence="6" id="KW-1133">Transmembrane helix</keyword>
<dbReference type="InterPro" id="IPR002528">
    <property type="entry name" value="MATE_fam"/>
</dbReference>
<dbReference type="PANTHER" id="PTHR43298:SF2">
    <property type="entry name" value="FMN_FAD EXPORTER YEEO-RELATED"/>
    <property type="match status" value="1"/>
</dbReference>
<feature type="transmembrane region" description="Helical" evidence="6">
    <location>
        <begin position="180"/>
        <end position="201"/>
    </location>
</feature>
<evidence type="ECO:0000256" key="6">
    <source>
        <dbReference type="SAM" id="Phobius"/>
    </source>
</evidence>
<dbReference type="GO" id="GO:0042910">
    <property type="term" value="F:xenobiotic transmembrane transporter activity"/>
    <property type="evidence" value="ECO:0007669"/>
    <property type="project" value="InterPro"/>
</dbReference>
<accession>A0A3D2X103</accession>
<feature type="transmembrane region" description="Helical" evidence="6">
    <location>
        <begin position="151"/>
        <end position="174"/>
    </location>
</feature>
<keyword evidence="4" id="KW-0813">Transport</keyword>
<organism evidence="7 8">
    <name type="scientific">Lachnoclostridium phytofermentans</name>
    <dbReference type="NCBI Taxonomy" id="66219"/>
    <lineage>
        <taxon>Bacteria</taxon>
        <taxon>Bacillati</taxon>
        <taxon>Bacillota</taxon>
        <taxon>Clostridia</taxon>
        <taxon>Lachnospirales</taxon>
        <taxon>Lachnospiraceae</taxon>
    </lineage>
</organism>
<dbReference type="PANTHER" id="PTHR43298">
    <property type="entry name" value="MULTIDRUG RESISTANCE PROTEIN NORM-RELATED"/>
    <property type="match status" value="1"/>
</dbReference>
<evidence type="ECO:0000256" key="1">
    <source>
        <dbReference type="ARBA" id="ARBA00003408"/>
    </source>
</evidence>
<keyword evidence="6" id="KW-0812">Transmembrane</keyword>
<feature type="transmembrane region" description="Helical" evidence="6">
    <location>
        <begin position="119"/>
        <end position="139"/>
    </location>
</feature>